<dbReference type="InterPro" id="IPR017938">
    <property type="entry name" value="Riboflavin_synthase-like_b-brl"/>
</dbReference>
<dbReference type="PROSITE" id="PS50902">
    <property type="entry name" value="FLAVODOXIN_LIKE"/>
    <property type="match status" value="1"/>
</dbReference>
<keyword evidence="5 9" id="KW-0288">FMN</keyword>
<comment type="function">
    <text evidence="9">NADPH-dependent reductase which is a central component of the cytosolic iron-sulfur (Fe-S) protein assembly (CIA) machinery. Transfers electrons from NADPH via its FAD and FMN prosthetic groups to the [2Fe-2S] cluster of DRE2, another key component of the CIA machinery. In turn, this reduced cluster provides electrons for assembly of cytosolic iron-sulfur cluster proteins. Positively controls H(2)O(2)-induced cell death.</text>
</comment>
<comment type="cofactor">
    <cofactor evidence="2 9">
        <name>FAD</name>
        <dbReference type="ChEBI" id="CHEBI:57692"/>
    </cofactor>
</comment>
<dbReference type="GO" id="GO:0010181">
    <property type="term" value="F:FMN binding"/>
    <property type="evidence" value="ECO:0007669"/>
    <property type="project" value="UniProtKB-UniRule"/>
</dbReference>
<feature type="binding site" evidence="9">
    <location>
        <begin position="384"/>
        <end position="387"/>
    </location>
    <ligand>
        <name>FAD</name>
        <dbReference type="ChEBI" id="CHEBI:57692"/>
    </ligand>
</feature>
<evidence type="ECO:0000313" key="12">
    <source>
        <dbReference type="EMBL" id="WFD25325.1"/>
    </source>
</evidence>
<comment type="cofactor">
    <cofactor evidence="1 9">
        <name>FMN</name>
        <dbReference type="ChEBI" id="CHEBI:58210"/>
    </cofactor>
</comment>
<dbReference type="InterPro" id="IPR029039">
    <property type="entry name" value="Flavoprotein-like_sf"/>
</dbReference>
<dbReference type="Pfam" id="PF00175">
    <property type="entry name" value="NAD_binding_1"/>
    <property type="match status" value="1"/>
</dbReference>
<dbReference type="PRINTS" id="PR00369">
    <property type="entry name" value="FLAVODOXIN"/>
</dbReference>
<keyword evidence="6 9" id="KW-0274">FAD</keyword>
<evidence type="ECO:0000256" key="5">
    <source>
        <dbReference type="ARBA" id="ARBA00022643"/>
    </source>
</evidence>
<keyword evidence="3 9" id="KW-0963">Cytoplasm</keyword>
<dbReference type="PROSITE" id="PS51384">
    <property type="entry name" value="FAD_FR"/>
    <property type="match status" value="1"/>
</dbReference>
<dbReference type="GO" id="GO:0050661">
    <property type="term" value="F:NADP binding"/>
    <property type="evidence" value="ECO:0007669"/>
    <property type="project" value="UniProtKB-UniRule"/>
</dbReference>
<evidence type="ECO:0000256" key="9">
    <source>
        <dbReference type="HAMAP-Rule" id="MF_03178"/>
    </source>
</evidence>
<name>A0AAF0EIR4_9BASI</name>
<feature type="domain" description="FAD-binding FR-type" evidence="11">
    <location>
        <begin position="202"/>
        <end position="445"/>
    </location>
</feature>
<dbReference type="Gene3D" id="1.20.990.10">
    <property type="entry name" value="NADPH-cytochrome p450 Reductase, Chain A, domain 3"/>
    <property type="match status" value="1"/>
</dbReference>
<proteinExistence type="inferred from homology"/>
<dbReference type="GO" id="GO:0160246">
    <property type="term" value="F:NADPH-iron-sulfur [2Fe-2S] protein oxidoreductase activity"/>
    <property type="evidence" value="ECO:0007669"/>
    <property type="project" value="InterPro"/>
</dbReference>
<evidence type="ECO:0000313" key="13">
    <source>
        <dbReference type="Proteomes" id="UP001213623"/>
    </source>
</evidence>
<dbReference type="SUPFAM" id="SSF52218">
    <property type="entry name" value="Flavoproteins"/>
    <property type="match status" value="1"/>
</dbReference>
<feature type="domain" description="Flavodoxin-like" evidence="10">
    <location>
        <begin position="16"/>
        <end position="161"/>
    </location>
</feature>
<evidence type="ECO:0000256" key="1">
    <source>
        <dbReference type="ARBA" id="ARBA00001917"/>
    </source>
</evidence>
<dbReference type="InterPro" id="IPR023173">
    <property type="entry name" value="NADPH_Cyt_P450_Rdtase_alpha"/>
</dbReference>
<feature type="binding site" evidence="9">
    <location>
        <position position="458"/>
    </location>
    <ligand>
        <name>NADP(+)</name>
        <dbReference type="ChEBI" id="CHEBI:58349"/>
    </ligand>
</feature>
<keyword evidence="13" id="KW-1185">Reference proteome</keyword>
<dbReference type="InterPro" id="IPR001094">
    <property type="entry name" value="Flavdoxin-like"/>
</dbReference>
<feature type="binding site" evidence="9">
    <location>
        <begin position="69"/>
        <end position="72"/>
    </location>
    <ligand>
        <name>FMN</name>
        <dbReference type="ChEBI" id="CHEBI:58210"/>
    </ligand>
</feature>
<feature type="binding site" evidence="9">
    <location>
        <begin position="515"/>
        <end position="516"/>
    </location>
    <ligand>
        <name>NADP(+)</name>
        <dbReference type="ChEBI" id="CHEBI:58349"/>
    </ligand>
</feature>
<dbReference type="InterPro" id="IPR028879">
    <property type="entry name" value="NDOR1"/>
</dbReference>
<dbReference type="PRINTS" id="PR00371">
    <property type="entry name" value="FPNCR"/>
</dbReference>
<sequence>MSPVLSAEEASQASALTILYATETGNAEDVAQRLAQIAYRHHVPVRLCHLADYDRLALVDESHVVFVVSTTGNGEFPSPSRAFWRFLLRKGLPNDILSNLTFATFGLGDSVYTRFCWASRMLHRRLCDLGAVEWFARGEADEQHELGSLEGGLQPWLDTFTTRVREDLMPQGCVPIPADTLLPPSVHIFLADAPVSAPVPPSDALVGTLVRNERMTAPTHFQDVRLIELALPDHATYKTGDVAHFLPENPPEQIDLLLQRLGWAEIADQRLELTPVNTNYALPPSLAQASAAHTLTLRRLLTHYLDPLAVPRRSFFDLLQHFTPHDHMEHEKLVEFLQPGDGTDDMYDYAQRVRRTMLEVLIEFKSVQVPVAYVMDLFPLMRERPYSIASAPRVFPHTIQLAVAVVQYKTRLQKPRVGTASTWLARLSPGTAIPLRLQAGTLLMPAQATPVVAIGPGTGIAPIRALVQQRLAHPAPGDHMVIAGCRYLARDCLFRSEWEAWAHDTTHLDYHVAASRDQADKVYVQDVIRQHGARVWDILGPRRGVAYLCGSSGRMPEQVRDTMLAVFQEHGGMDAEQAARFLAALEGERRWQEECW</sequence>
<evidence type="ECO:0000256" key="8">
    <source>
        <dbReference type="ARBA" id="ARBA00023002"/>
    </source>
</evidence>
<organism evidence="12 13">
    <name type="scientific">Malassezia nana</name>
    <dbReference type="NCBI Taxonomy" id="180528"/>
    <lineage>
        <taxon>Eukaryota</taxon>
        <taxon>Fungi</taxon>
        <taxon>Dikarya</taxon>
        <taxon>Basidiomycota</taxon>
        <taxon>Ustilaginomycotina</taxon>
        <taxon>Malasseziomycetes</taxon>
        <taxon>Malasseziales</taxon>
        <taxon>Malasseziaceae</taxon>
        <taxon>Malassezia</taxon>
    </lineage>
</organism>
<dbReference type="GO" id="GO:0016226">
    <property type="term" value="P:iron-sulfur cluster assembly"/>
    <property type="evidence" value="ECO:0007669"/>
    <property type="project" value="UniProtKB-UniRule"/>
</dbReference>
<dbReference type="InterPro" id="IPR001433">
    <property type="entry name" value="OxRdtase_FAD/NAD-bd"/>
</dbReference>
<keyword evidence="8 9" id="KW-0560">Oxidoreductase</keyword>
<dbReference type="GO" id="GO:0005829">
    <property type="term" value="C:cytosol"/>
    <property type="evidence" value="ECO:0007669"/>
    <property type="project" value="TreeGrafter"/>
</dbReference>
<feature type="binding site" evidence="9">
    <location>
        <begin position="521"/>
        <end position="525"/>
    </location>
    <ligand>
        <name>NADP(+)</name>
        <dbReference type="ChEBI" id="CHEBI:58349"/>
    </ligand>
</feature>
<dbReference type="InterPro" id="IPR039261">
    <property type="entry name" value="FNR_nucleotide-bd"/>
</dbReference>
<dbReference type="Pfam" id="PF00667">
    <property type="entry name" value="FAD_binding_1"/>
    <property type="match status" value="1"/>
</dbReference>
<dbReference type="PANTHER" id="PTHR19384:SF10">
    <property type="entry name" value="NADPH-DEPENDENT DIFLAVIN OXIDOREDUCTASE 1"/>
    <property type="match status" value="1"/>
</dbReference>
<dbReference type="SUPFAM" id="SSF63380">
    <property type="entry name" value="Riboflavin synthase domain-like"/>
    <property type="match status" value="1"/>
</dbReference>
<dbReference type="Proteomes" id="UP001213623">
    <property type="component" value="Chromosome 1"/>
</dbReference>
<comment type="similarity">
    <text evidence="9">In the C-terminal section; belongs to the flavoprotein pyridine nucleotide cytochrome reductase family.</text>
</comment>
<dbReference type="AlphaFoldDB" id="A0AAF0EIR4"/>
<dbReference type="GO" id="GO:0005739">
    <property type="term" value="C:mitochondrion"/>
    <property type="evidence" value="ECO:0007669"/>
    <property type="project" value="UniProtKB-SubCell"/>
</dbReference>
<comment type="similarity">
    <text evidence="9">Belongs to the NADPH-dependent diflavin oxidoreductase NDOR1 family.</text>
</comment>
<comment type="similarity">
    <text evidence="9">In the N-terminal section; belongs to the flavodoxin family.</text>
</comment>
<feature type="binding site" evidence="9">
    <location>
        <position position="596"/>
    </location>
    <ligand>
        <name>FAD</name>
        <dbReference type="ChEBI" id="CHEBI:57692"/>
    </ligand>
</feature>
<dbReference type="Gene3D" id="3.40.50.360">
    <property type="match status" value="1"/>
</dbReference>
<dbReference type="GO" id="GO:0050660">
    <property type="term" value="F:flavin adenine dinucleotide binding"/>
    <property type="evidence" value="ECO:0007669"/>
    <property type="project" value="UniProtKB-UniRule"/>
</dbReference>
<dbReference type="EMBL" id="CP119892">
    <property type="protein sequence ID" value="WFD25325.1"/>
    <property type="molecule type" value="Genomic_DNA"/>
</dbReference>
<feature type="binding site" evidence="9">
    <location>
        <position position="354"/>
    </location>
    <ligand>
        <name>FAD</name>
        <dbReference type="ChEBI" id="CHEBI:57692"/>
    </ligand>
</feature>
<evidence type="ECO:0000256" key="2">
    <source>
        <dbReference type="ARBA" id="ARBA00001974"/>
    </source>
</evidence>
<comment type="subunit">
    <text evidence="9">Interacts with DRE2; as part of the cytosolic iron-sulfur (Fe-S) protein assembly (CIA) machinery.</text>
</comment>
<evidence type="ECO:0000256" key="6">
    <source>
        <dbReference type="ARBA" id="ARBA00022827"/>
    </source>
</evidence>
<accession>A0AAF0EIR4</accession>
<evidence type="ECO:0000256" key="3">
    <source>
        <dbReference type="ARBA" id="ARBA00022490"/>
    </source>
</evidence>
<dbReference type="InterPro" id="IPR017927">
    <property type="entry name" value="FAD-bd_FR_type"/>
</dbReference>
<dbReference type="SUPFAM" id="SSF52343">
    <property type="entry name" value="Ferredoxin reductase-like, C-terminal NADP-linked domain"/>
    <property type="match status" value="1"/>
</dbReference>
<keyword evidence="9" id="KW-0496">Mitochondrion</keyword>
<comment type="subcellular location">
    <subcellularLocation>
        <location evidence="9">Cytoplasm</location>
    </subcellularLocation>
    <subcellularLocation>
        <location evidence="9">Mitochondrion</location>
    </subcellularLocation>
    <text evidence="9">Relocalizes to mitochondria after H(2)O(2) exposure.</text>
</comment>
<reference evidence="12" key="1">
    <citation type="submission" date="2023-03" db="EMBL/GenBank/DDBJ databases">
        <title>Mating type loci evolution in Malassezia.</title>
        <authorList>
            <person name="Coelho M.A."/>
        </authorList>
    </citation>
    <scope>NUCLEOTIDE SEQUENCE</scope>
    <source>
        <strain evidence="12">CBS 9557</strain>
    </source>
</reference>
<dbReference type="InterPro" id="IPR003097">
    <property type="entry name" value="CysJ-like_FAD-binding"/>
</dbReference>
<dbReference type="InterPro" id="IPR001709">
    <property type="entry name" value="Flavoprot_Pyr_Nucl_cyt_Rdtase"/>
</dbReference>
<dbReference type="HAMAP" id="MF_03178">
    <property type="entry name" value="NDOR1"/>
    <property type="match status" value="1"/>
</dbReference>
<evidence type="ECO:0000256" key="7">
    <source>
        <dbReference type="ARBA" id="ARBA00022857"/>
    </source>
</evidence>
<evidence type="ECO:0000256" key="4">
    <source>
        <dbReference type="ARBA" id="ARBA00022630"/>
    </source>
</evidence>
<comment type="catalytic activity">
    <reaction evidence="9">
        <text>2 oxidized [2Fe-2S]-[protein] + NADPH = 2 reduced [2Fe-2S]-[protein] + NADP(+) + H(+)</text>
        <dbReference type="Rhea" id="RHEA:67716"/>
        <dbReference type="Rhea" id="RHEA-COMP:17327"/>
        <dbReference type="Rhea" id="RHEA-COMP:17328"/>
        <dbReference type="ChEBI" id="CHEBI:15378"/>
        <dbReference type="ChEBI" id="CHEBI:33737"/>
        <dbReference type="ChEBI" id="CHEBI:33738"/>
        <dbReference type="ChEBI" id="CHEBI:57783"/>
        <dbReference type="ChEBI" id="CHEBI:58349"/>
    </reaction>
</comment>
<keyword evidence="4 9" id="KW-0285">Flavoprotein</keyword>
<dbReference type="PANTHER" id="PTHR19384">
    <property type="entry name" value="NITRIC OXIDE SYNTHASE-RELATED"/>
    <property type="match status" value="1"/>
</dbReference>
<comment type="caution">
    <text evidence="9">Lacks conserved residue(s) required for the propagation of feature annotation.</text>
</comment>
<evidence type="ECO:0000259" key="11">
    <source>
        <dbReference type="PROSITE" id="PS51384"/>
    </source>
</evidence>
<dbReference type="Gene3D" id="3.40.50.80">
    <property type="entry name" value="Nucleotide-binding domain of ferredoxin-NADP reductase (FNR) module"/>
    <property type="match status" value="1"/>
</dbReference>
<evidence type="ECO:0000259" key="10">
    <source>
        <dbReference type="PROSITE" id="PS50902"/>
    </source>
</evidence>
<keyword evidence="7 9" id="KW-0521">NADP</keyword>
<dbReference type="EC" id="1.18.1.-" evidence="9"/>
<dbReference type="Gene3D" id="2.40.30.10">
    <property type="entry name" value="Translation factors"/>
    <property type="match status" value="1"/>
</dbReference>
<gene>
    <name evidence="12" type="primary">TAH18_1</name>
    <name evidence="9" type="synonym">TAH18</name>
    <name evidence="12" type="ORF">MNAN1_000294</name>
</gene>
<protein>
    <recommendedName>
        <fullName evidence="9">NADPH-dependent diflavin oxidoreductase 1</fullName>
        <ecNumber evidence="9">1.18.1.-</ecNumber>
    </recommendedName>
    <alternativeName>
        <fullName evidence="9">NADPH-dependent FMN and FAD-containing oxidoreductase</fullName>
    </alternativeName>
</protein>
<feature type="binding site" evidence="9">
    <location>
        <position position="142"/>
    </location>
    <ligand>
        <name>FMN</name>
        <dbReference type="ChEBI" id="CHEBI:58210"/>
    </ligand>
</feature>
<feature type="binding site" evidence="9">
    <location>
        <begin position="22"/>
        <end position="27"/>
    </location>
    <ligand>
        <name>FMN</name>
        <dbReference type="ChEBI" id="CHEBI:58210"/>
    </ligand>
</feature>
<dbReference type="InterPro" id="IPR008254">
    <property type="entry name" value="Flavodoxin/NO_synth"/>
</dbReference>
<dbReference type="Pfam" id="PF00258">
    <property type="entry name" value="Flavodoxin_1"/>
    <property type="match status" value="1"/>
</dbReference>
<dbReference type="GO" id="GO:0016651">
    <property type="term" value="F:oxidoreductase activity, acting on NAD(P)H"/>
    <property type="evidence" value="ECO:0007669"/>
    <property type="project" value="UniProtKB-UniRule"/>
</dbReference>